<feature type="transmembrane region" description="Helical" evidence="6">
    <location>
        <begin position="119"/>
        <end position="144"/>
    </location>
</feature>
<evidence type="ECO:0000313" key="8">
    <source>
        <dbReference type="Proteomes" id="UP000194161"/>
    </source>
</evidence>
<evidence type="ECO:0000256" key="5">
    <source>
        <dbReference type="ARBA" id="ARBA00023136"/>
    </source>
</evidence>
<dbReference type="EMBL" id="CP021111">
    <property type="protein sequence ID" value="ARP93876.1"/>
    <property type="molecule type" value="Genomic_DNA"/>
</dbReference>
<protein>
    <recommendedName>
        <fullName evidence="9">Na+/Picotransporter</fullName>
    </recommendedName>
</protein>
<keyword evidence="4 6" id="KW-1133">Transmembrane helix</keyword>
<dbReference type="KEGG" id="bgm:CAL15_05430"/>
<reference evidence="7 8" key="1">
    <citation type="submission" date="2017-05" db="EMBL/GenBank/DDBJ databases">
        <title>Complete and WGS of Bordetella genogroups.</title>
        <authorList>
            <person name="Spilker T."/>
            <person name="LiPuma J."/>
        </authorList>
    </citation>
    <scope>NUCLEOTIDE SEQUENCE [LARGE SCALE GENOMIC DNA]</scope>
    <source>
        <strain evidence="7 8">AU7206</strain>
    </source>
</reference>
<sequence>MDAPCQPPASRRSAIAIPTAGYVSVDIAAPIFAGLGLFFIGIRLISSNLKQLAGRKMRVMIAKALSGHGSIAVFGLSAGAIMQSVNAVTFVLVALVSAGAVQTRRAFPVINWANLGTSMIVLVAAINMHLMVLVLVGLTGFAYYLHLDQSARYRHVVGALLGVGLLFLGIDFIKSGTAPLRQLETLRVYLELSSHYYVLSFAMGTAVALIAQSSTTVSVLTMAMAAGGLITFESGALIVLGAGLGSGLSARMLAGKLSGSARQLVSYQVILKALGVAMTVLLFAVEWSTGWPMLTAAIRGLGLSASAQLAAVYVVLQIVSDLSVRLLNGPIIRHVERTAPPSVEEVLGKPQYLNDHALDEPESALLLVDLEQQRLLATLPGYLDTLRADVQQPGPAPTVRHAAEREVLKQCEHFITELADRNRSRTVLDRTIVLRDRTELLLAMQETLAELNTAVAGGGSEAGEVNRLTGNLVEGLHMMLQTLADAAASAHPDDLALLRALTHDRSELMDGIRRRLLRDNADLSPQAQQAAFAATALFERAVWLMRRYVLLLDAADTAASDVHP</sequence>
<dbReference type="STRING" id="463040.CAL15_05430"/>
<feature type="transmembrane region" description="Helical" evidence="6">
    <location>
        <begin position="156"/>
        <end position="173"/>
    </location>
</feature>
<feature type="transmembrane region" description="Helical" evidence="6">
    <location>
        <begin position="219"/>
        <end position="244"/>
    </location>
</feature>
<dbReference type="Proteomes" id="UP000194161">
    <property type="component" value="Chromosome"/>
</dbReference>
<dbReference type="GO" id="GO:0005886">
    <property type="term" value="C:plasma membrane"/>
    <property type="evidence" value="ECO:0007669"/>
    <property type="project" value="UniProtKB-SubCell"/>
</dbReference>
<evidence type="ECO:0000256" key="1">
    <source>
        <dbReference type="ARBA" id="ARBA00004651"/>
    </source>
</evidence>
<keyword evidence="2" id="KW-1003">Cell membrane</keyword>
<evidence type="ECO:0000256" key="6">
    <source>
        <dbReference type="SAM" id="Phobius"/>
    </source>
</evidence>
<organism evidence="7 8">
    <name type="scientific">Bordetella genomosp. 13</name>
    <dbReference type="NCBI Taxonomy" id="463040"/>
    <lineage>
        <taxon>Bacteria</taxon>
        <taxon>Pseudomonadati</taxon>
        <taxon>Pseudomonadota</taxon>
        <taxon>Betaproteobacteria</taxon>
        <taxon>Burkholderiales</taxon>
        <taxon>Alcaligenaceae</taxon>
        <taxon>Bordetella</taxon>
    </lineage>
</organism>
<dbReference type="GO" id="GO:0044341">
    <property type="term" value="P:sodium-dependent phosphate transport"/>
    <property type="evidence" value="ECO:0007669"/>
    <property type="project" value="InterPro"/>
</dbReference>
<proteinExistence type="predicted"/>
<dbReference type="AlphaFoldDB" id="A0A1W6Z8Z0"/>
<dbReference type="Pfam" id="PF02690">
    <property type="entry name" value="Na_Pi_cotrans"/>
    <property type="match status" value="2"/>
</dbReference>
<keyword evidence="5 6" id="KW-0472">Membrane</keyword>
<feature type="transmembrane region" description="Helical" evidence="6">
    <location>
        <begin position="264"/>
        <end position="285"/>
    </location>
</feature>
<gene>
    <name evidence="7" type="ORF">CAL15_05430</name>
</gene>
<evidence type="ECO:0000313" key="7">
    <source>
        <dbReference type="EMBL" id="ARP93876.1"/>
    </source>
</evidence>
<evidence type="ECO:0000256" key="3">
    <source>
        <dbReference type="ARBA" id="ARBA00022692"/>
    </source>
</evidence>
<feature type="transmembrane region" description="Helical" evidence="6">
    <location>
        <begin position="87"/>
        <end position="107"/>
    </location>
</feature>
<accession>A0A1W6Z8Z0</accession>
<dbReference type="NCBIfam" id="NF037997">
    <property type="entry name" value="Na_Pi_symport"/>
    <property type="match status" value="1"/>
</dbReference>
<keyword evidence="3 6" id="KW-0812">Transmembrane</keyword>
<dbReference type="PANTHER" id="PTHR10010">
    <property type="entry name" value="SOLUTE CARRIER FAMILY 34 SODIUM PHOSPHATE , MEMBER 2-RELATED"/>
    <property type="match status" value="1"/>
</dbReference>
<evidence type="ECO:0000256" key="2">
    <source>
        <dbReference type="ARBA" id="ARBA00022475"/>
    </source>
</evidence>
<feature type="transmembrane region" description="Helical" evidence="6">
    <location>
        <begin position="194"/>
        <end position="213"/>
    </location>
</feature>
<keyword evidence="8" id="KW-1185">Reference proteome</keyword>
<evidence type="ECO:0000256" key="4">
    <source>
        <dbReference type="ARBA" id="ARBA00022989"/>
    </source>
</evidence>
<feature type="transmembrane region" description="Helical" evidence="6">
    <location>
        <begin position="20"/>
        <end position="40"/>
    </location>
</feature>
<evidence type="ECO:0008006" key="9">
    <source>
        <dbReference type="Google" id="ProtNLM"/>
    </source>
</evidence>
<dbReference type="InterPro" id="IPR003841">
    <property type="entry name" value="Na/Pi_transpt"/>
</dbReference>
<name>A0A1W6Z8Z0_9BORD</name>
<dbReference type="PANTHER" id="PTHR10010:SF46">
    <property type="entry name" value="SODIUM-DEPENDENT PHOSPHATE TRANSPORT PROTEIN 2B"/>
    <property type="match status" value="1"/>
</dbReference>
<comment type="subcellular location">
    <subcellularLocation>
        <location evidence="1">Cell membrane</location>
        <topology evidence="1">Multi-pass membrane protein</topology>
    </subcellularLocation>
</comment>
<dbReference type="GO" id="GO:0005436">
    <property type="term" value="F:sodium:phosphate symporter activity"/>
    <property type="evidence" value="ECO:0007669"/>
    <property type="project" value="InterPro"/>
</dbReference>